<protein>
    <submittedName>
        <fullName evidence="3">Spore coat protein</fullName>
    </submittedName>
</protein>
<feature type="active site" description="Proton donor" evidence="1">
    <location>
        <position position="122"/>
    </location>
</feature>
<feature type="active site" description="Proton acceptor" evidence="1">
    <location>
        <position position="54"/>
    </location>
</feature>
<gene>
    <name evidence="3" type="ORF">ET33_31150</name>
</gene>
<dbReference type="Pfam" id="PF00908">
    <property type="entry name" value="dTDP_sugar_isom"/>
    <property type="match status" value="1"/>
</dbReference>
<dbReference type="GO" id="GO:0008830">
    <property type="term" value="F:dTDP-4-dehydrorhamnose 3,5-epimerase activity"/>
    <property type="evidence" value="ECO:0007669"/>
    <property type="project" value="InterPro"/>
</dbReference>
<evidence type="ECO:0000313" key="3">
    <source>
        <dbReference type="EMBL" id="KEQ26330.1"/>
    </source>
</evidence>
<keyword evidence="3" id="KW-0167">Capsid protein</keyword>
<reference evidence="3 4" key="1">
    <citation type="submission" date="2014-06" db="EMBL/GenBank/DDBJ databases">
        <title>Draft genome sequence of Paenibacillus sp. MSt1.</title>
        <authorList>
            <person name="Aw Y.K."/>
            <person name="Ong K.S."/>
            <person name="Gan H.M."/>
            <person name="Lee S.M."/>
        </authorList>
    </citation>
    <scope>NUCLEOTIDE SEQUENCE [LARGE SCALE GENOMIC DNA]</scope>
    <source>
        <strain evidence="3 4">MSt1</strain>
    </source>
</reference>
<sequence length="154" mass="17707">MTSTIEGVQTKPLVRHSDDRGFFMEILREDDALFGRFGQASLSMSFPGVIKAFHYHKRQDDIWFFPSGHAQVVLHDMRADSPTYGQTSVHYMGEDHPYLLFIPRGVAHGYRVLGVKPATIVYFTNLAYDLGQPDEYRIAYNDPAIGFDWVTRFR</sequence>
<dbReference type="RefSeq" id="WP_036678669.1">
    <property type="nucleotide sequence ID" value="NZ_FYEP01000032.1"/>
</dbReference>
<dbReference type="InterPro" id="IPR000888">
    <property type="entry name" value="RmlC-like"/>
</dbReference>
<dbReference type="SUPFAM" id="SSF51182">
    <property type="entry name" value="RmlC-like cupins"/>
    <property type="match status" value="1"/>
</dbReference>
<dbReference type="PANTHER" id="PTHR21047:SF2">
    <property type="entry name" value="THYMIDINE DIPHOSPHO-4-KETO-RHAMNOSE 3,5-EPIMERASE"/>
    <property type="match status" value="1"/>
</dbReference>
<dbReference type="PANTHER" id="PTHR21047">
    <property type="entry name" value="DTDP-6-DEOXY-D-GLUCOSE-3,5 EPIMERASE"/>
    <property type="match status" value="1"/>
</dbReference>
<dbReference type="GO" id="GO:0000271">
    <property type="term" value="P:polysaccharide biosynthetic process"/>
    <property type="evidence" value="ECO:0007669"/>
    <property type="project" value="TreeGrafter"/>
</dbReference>
<dbReference type="Proteomes" id="UP000028123">
    <property type="component" value="Unassembled WGS sequence"/>
</dbReference>
<dbReference type="InterPro" id="IPR011051">
    <property type="entry name" value="RmlC_Cupin_sf"/>
</dbReference>
<dbReference type="GO" id="GO:0019305">
    <property type="term" value="P:dTDP-rhamnose biosynthetic process"/>
    <property type="evidence" value="ECO:0007669"/>
    <property type="project" value="TreeGrafter"/>
</dbReference>
<dbReference type="AlphaFoldDB" id="A0A081P6K7"/>
<accession>A0A081P6K7</accession>
<keyword evidence="4" id="KW-1185">Reference proteome</keyword>
<keyword evidence="3" id="KW-0946">Virion</keyword>
<dbReference type="Gene3D" id="2.60.120.10">
    <property type="entry name" value="Jelly Rolls"/>
    <property type="match status" value="1"/>
</dbReference>
<dbReference type="GO" id="GO:0005829">
    <property type="term" value="C:cytosol"/>
    <property type="evidence" value="ECO:0007669"/>
    <property type="project" value="TreeGrafter"/>
</dbReference>
<evidence type="ECO:0000313" key="4">
    <source>
        <dbReference type="Proteomes" id="UP000028123"/>
    </source>
</evidence>
<comment type="caution">
    <text evidence="3">The sequence shown here is derived from an EMBL/GenBank/DDBJ whole genome shotgun (WGS) entry which is preliminary data.</text>
</comment>
<dbReference type="EMBL" id="JNVM01000006">
    <property type="protein sequence ID" value="KEQ26330.1"/>
    <property type="molecule type" value="Genomic_DNA"/>
</dbReference>
<proteinExistence type="predicted"/>
<feature type="site" description="Participates in a stacking interaction with the thymidine ring of dTDP-4-oxo-6-deoxyglucose" evidence="2">
    <location>
        <position position="128"/>
    </location>
</feature>
<dbReference type="InterPro" id="IPR014710">
    <property type="entry name" value="RmlC-like_jellyroll"/>
</dbReference>
<organism evidence="3 4">
    <name type="scientific">Paenibacillus tyrfis</name>
    <dbReference type="NCBI Taxonomy" id="1501230"/>
    <lineage>
        <taxon>Bacteria</taxon>
        <taxon>Bacillati</taxon>
        <taxon>Bacillota</taxon>
        <taxon>Bacilli</taxon>
        <taxon>Bacillales</taxon>
        <taxon>Paenibacillaceae</taxon>
        <taxon>Paenibacillus</taxon>
    </lineage>
</organism>
<evidence type="ECO:0000256" key="1">
    <source>
        <dbReference type="PIRSR" id="PIRSR600888-1"/>
    </source>
</evidence>
<dbReference type="OrthoDB" id="9800680at2"/>
<name>A0A081P6K7_9BACL</name>
<evidence type="ECO:0000256" key="2">
    <source>
        <dbReference type="PIRSR" id="PIRSR600888-3"/>
    </source>
</evidence>
<dbReference type="eggNOG" id="COG1898">
    <property type="taxonomic scope" value="Bacteria"/>
</dbReference>